<proteinExistence type="predicted"/>
<dbReference type="AlphaFoldDB" id="A0A9X1VXE9"/>
<dbReference type="RefSeq" id="WP_243307716.1">
    <property type="nucleotide sequence ID" value="NZ_JALGBI010000002.1"/>
</dbReference>
<evidence type="ECO:0000313" key="3">
    <source>
        <dbReference type="Proteomes" id="UP001139447"/>
    </source>
</evidence>
<dbReference type="EMBL" id="JALGBI010000002">
    <property type="protein sequence ID" value="MCJ0764775.1"/>
    <property type="molecule type" value="Genomic_DNA"/>
</dbReference>
<accession>A0A9X1VXE9</accession>
<name>A0A9X1VXE9_9BURK</name>
<keyword evidence="3" id="KW-1185">Reference proteome</keyword>
<organism evidence="2 3">
    <name type="scientific">Variovorax terrae</name>
    <dbReference type="NCBI Taxonomy" id="2923278"/>
    <lineage>
        <taxon>Bacteria</taxon>
        <taxon>Pseudomonadati</taxon>
        <taxon>Pseudomonadota</taxon>
        <taxon>Betaproteobacteria</taxon>
        <taxon>Burkholderiales</taxon>
        <taxon>Comamonadaceae</taxon>
        <taxon>Variovorax</taxon>
    </lineage>
</organism>
<evidence type="ECO:0000313" key="2">
    <source>
        <dbReference type="EMBL" id="MCJ0764775.1"/>
    </source>
</evidence>
<sequence length="213" mass="20921">MNLLHLQRAAVLTGALLTLAASLGARAESQYGYDATGTSGARTATAKLDINIVVPKLILLRVGSSGTTVNSANLTAALNTGIPGGVNNPLTDGSNNASGWDGTAPVWTTATSSSVQAWAWTNASGGGKVDAAVTTALAGGAGLTAADVTVASTAVSGGGLAHPGTDTGTNATTTFTRNTIVSSNWVFSVSASALAGAAAGSYTQQMTYTATTL</sequence>
<feature type="signal peptide" evidence="1">
    <location>
        <begin position="1"/>
        <end position="27"/>
    </location>
</feature>
<dbReference type="Proteomes" id="UP001139447">
    <property type="component" value="Unassembled WGS sequence"/>
</dbReference>
<keyword evidence="1" id="KW-0732">Signal</keyword>
<evidence type="ECO:0008006" key="4">
    <source>
        <dbReference type="Google" id="ProtNLM"/>
    </source>
</evidence>
<feature type="chain" id="PRO_5040748209" description="WxL domain-containing protein" evidence="1">
    <location>
        <begin position="28"/>
        <end position="213"/>
    </location>
</feature>
<protein>
    <recommendedName>
        <fullName evidence="4">WxL domain-containing protein</fullName>
    </recommendedName>
</protein>
<reference evidence="2" key="1">
    <citation type="submission" date="2022-03" db="EMBL/GenBank/DDBJ databases">
        <authorList>
            <person name="Woo C.Y."/>
        </authorList>
    </citation>
    <scope>NUCLEOTIDE SEQUENCE</scope>
    <source>
        <strain evidence="2">CYS-02</strain>
    </source>
</reference>
<comment type="caution">
    <text evidence="2">The sequence shown here is derived from an EMBL/GenBank/DDBJ whole genome shotgun (WGS) entry which is preliminary data.</text>
</comment>
<evidence type="ECO:0000256" key="1">
    <source>
        <dbReference type="SAM" id="SignalP"/>
    </source>
</evidence>
<gene>
    <name evidence="2" type="ORF">MMF98_16280</name>
</gene>